<dbReference type="Proteomes" id="UP001297370">
    <property type="component" value="Unassembled WGS sequence"/>
</dbReference>
<evidence type="ECO:0000313" key="14">
    <source>
        <dbReference type="EMBL" id="MDE1202442.1"/>
    </source>
</evidence>
<dbReference type="InterPro" id="IPR003594">
    <property type="entry name" value="HATPase_dom"/>
</dbReference>
<dbReference type="InterPro" id="IPR036890">
    <property type="entry name" value="HATPase_C_sf"/>
</dbReference>
<dbReference type="InterPro" id="IPR010559">
    <property type="entry name" value="Sig_transdc_His_kin_internal"/>
</dbReference>
<evidence type="ECO:0000313" key="21">
    <source>
        <dbReference type="EMBL" id="RHD06799.1"/>
    </source>
</evidence>
<evidence type="ECO:0000256" key="6">
    <source>
        <dbReference type="ARBA" id="ARBA00022777"/>
    </source>
</evidence>
<dbReference type="Proteomes" id="UP001296581">
    <property type="component" value="Unassembled WGS sequence"/>
</dbReference>
<evidence type="ECO:0000313" key="17">
    <source>
        <dbReference type="EMBL" id="NSI66235.1"/>
    </source>
</evidence>
<evidence type="ECO:0000313" key="33">
    <source>
        <dbReference type="Proteomes" id="UP000286137"/>
    </source>
</evidence>
<dbReference type="Gene3D" id="6.10.340.10">
    <property type="match status" value="1"/>
</dbReference>
<dbReference type="Proteomes" id="UP001079535">
    <property type="component" value="Unassembled WGS sequence"/>
</dbReference>
<dbReference type="Proteomes" id="UP000283834">
    <property type="component" value="Unassembled WGS sequence"/>
</dbReference>
<dbReference type="EMBL" id="JAPZEG010000002">
    <property type="protein sequence ID" value="MDE1202442.1"/>
    <property type="molecule type" value="Genomic_DNA"/>
</dbReference>
<evidence type="ECO:0000313" key="24">
    <source>
        <dbReference type="EMBL" id="RHJ09259.1"/>
    </source>
</evidence>
<keyword evidence="5" id="KW-0808">Transferase</keyword>
<evidence type="ECO:0000313" key="11">
    <source>
        <dbReference type="EMBL" id="MCB5618249.1"/>
    </source>
</evidence>
<dbReference type="EMBL" id="QRIS01000001">
    <property type="protein sequence ID" value="RHG88800.1"/>
    <property type="molecule type" value="Genomic_DNA"/>
</dbReference>
<keyword evidence="7" id="KW-0902">Two-component regulatory system</keyword>
<dbReference type="EMBL" id="JAAIRY010000028">
    <property type="protein sequence ID" value="NSI66235.1"/>
    <property type="molecule type" value="Genomic_DNA"/>
</dbReference>
<evidence type="ECO:0000256" key="2">
    <source>
        <dbReference type="ARBA" id="ARBA00004370"/>
    </source>
</evidence>
<evidence type="ECO:0000313" key="19">
    <source>
        <dbReference type="EMBL" id="RGQ65608.1"/>
    </source>
</evidence>
<dbReference type="EMBL" id="QSIR01000010">
    <property type="protein sequence ID" value="RHD06799.1"/>
    <property type="molecule type" value="Genomic_DNA"/>
</dbReference>
<keyword evidence="8" id="KW-0472">Membrane</keyword>
<dbReference type="Proteomes" id="UP000283992">
    <property type="component" value="Unassembled WGS sequence"/>
</dbReference>
<dbReference type="Proteomes" id="UP000283981">
    <property type="component" value="Unassembled WGS sequence"/>
</dbReference>
<reference evidence="26 27" key="1">
    <citation type="submission" date="2018-08" db="EMBL/GenBank/DDBJ databases">
        <title>A genome reference for cultivated species of the human gut microbiota.</title>
        <authorList>
            <person name="Zou Y."/>
            <person name="Xue W."/>
            <person name="Luo G."/>
        </authorList>
    </citation>
    <scope>NUCLEOTIDE SEQUENCE [LARGE SCALE GENOMIC DNA]</scope>
    <source>
        <strain evidence="20 27">AF19-16AC</strain>
        <strain evidence="19 33">AF27-4BH</strain>
        <strain evidence="25 31">AF33-12</strain>
        <strain evidence="24 29">AM12-54</strain>
        <strain evidence="23 28">AM21-18</strain>
        <strain evidence="22 32">AM22-7AC</strain>
        <strain evidence="21 30">AM32-6</strain>
        <strain evidence="18 26">TF01-20-2</strain>
    </source>
</reference>
<dbReference type="EMBL" id="JAAIRM010000003">
    <property type="protein sequence ID" value="NSI18370.1"/>
    <property type="molecule type" value="Genomic_DNA"/>
</dbReference>
<dbReference type="EMBL" id="QRIA01000006">
    <property type="protein sequence ID" value="RHG20490.1"/>
    <property type="molecule type" value="Genomic_DNA"/>
</dbReference>
<feature type="transmembrane region" description="Helical" evidence="8">
    <location>
        <begin position="288"/>
        <end position="306"/>
    </location>
</feature>
<dbReference type="PANTHER" id="PTHR34220:SF7">
    <property type="entry name" value="SENSOR HISTIDINE KINASE YPDA"/>
    <property type="match status" value="1"/>
</dbReference>
<dbReference type="SUPFAM" id="SSF55874">
    <property type="entry name" value="ATPase domain of HSP90 chaperone/DNA topoisomerase II/histidine kinase"/>
    <property type="match status" value="1"/>
</dbReference>
<evidence type="ECO:0000256" key="4">
    <source>
        <dbReference type="ARBA" id="ARBA00022553"/>
    </source>
</evidence>
<dbReference type="PROSITE" id="PS50109">
    <property type="entry name" value="HIS_KIN"/>
    <property type="match status" value="1"/>
</dbReference>
<evidence type="ECO:0000256" key="1">
    <source>
        <dbReference type="ARBA" id="ARBA00000085"/>
    </source>
</evidence>
<evidence type="ECO:0000313" key="26">
    <source>
        <dbReference type="Proteomes" id="UP000260808"/>
    </source>
</evidence>
<evidence type="ECO:0000259" key="9">
    <source>
        <dbReference type="PROSITE" id="PS50109"/>
    </source>
</evidence>
<dbReference type="Proteomes" id="UP000285610">
    <property type="component" value="Unassembled WGS sequence"/>
</dbReference>
<organism evidence="21 30">
    <name type="scientific">Mediterraneibacter gnavus</name>
    <name type="common">Ruminococcus gnavus</name>
    <dbReference type="NCBI Taxonomy" id="33038"/>
    <lineage>
        <taxon>Bacteria</taxon>
        <taxon>Bacillati</taxon>
        <taxon>Bacillota</taxon>
        <taxon>Clostridia</taxon>
        <taxon>Lachnospirales</taxon>
        <taxon>Lachnospiraceae</taxon>
        <taxon>Mediterraneibacter</taxon>
    </lineage>
</organism>
<evidence type="ECO:0000256" key="7">
    <source>
        <dbReference type="ARBA" id="ARBA00023012"/>
    </source>
</evidence>
<evidence type="ECO:0000256" key="8">
    <source>
        <dbReference type="SAM" id="Phobius"/>
    </source>
</evidence>
<dbReference type="Proteomes" id="UP001211731">
    <property type="component" value="Unassembled WGS sequence"/>
</dbReference>
<evidence type="ECO:0000313" key="29">
    <source>
        <dbReference type="Proteomes" id="UP000283992"/>
    </source>
</evidence>
<evidence type="ECO:0000313" key="16">
    <source>
        <dbReference type="EMBL" id="NSI59029.1"/>
    </source>
</evidence>
<keyword evidence="4" id="KW-0597">Phosphoprotein</keyword>
<dbReference type="EMBL" id="JAAIRV010000023">
    <property type="protein sequence ID" value="NSI59029.1"/>
    <property type="molecule type" value="Genomic_DNA"/>
</dbReference>
<evidence type="ECO:0000256" key="5">
    <source>
        <dbReference type="ARBA" id="ARBA00022679"/>
    </source>
</evidence>
<dbReference type="EMBL" id="JAPRAY010000016">
    <property type="protein sequence ID" value="MCZ0668365.1"/>
    <property type="molecule type" value="Genomic_DNA"/>
</dbReference>
<evidence type="ECO:0000313" key="20">
    <source>
        <dbReference type="EMBL" id="RGT36539.1"/>
    </source>
</evidence>
<evidence type="ECO:0000313" key="28">
    <source>
        <dbReference type="Proteomes" id="UP000283981"/>
    </source>
</evidence>
<reference evidence="13" key="7">
    <citation type="submission" date="2023-01" db="EMBL/GenBank/DDBJ databases">
        <title>Human gut microbiome strain richness.</title>
        <authorList>
            <person name="Chen-Liaw A."/>
        </authorList>
    </citation>
    <scope>NUCLEOTIDE SEQUENCE</scope>
    <source>
        <strain evidence="13">1001217st1_A9_1001217B_191108</strain>
    </source>
</reference>
<reference evidence="14" key="6">
    <citation type="submission" date="2022-12" db="EMBL/GenBank/DDBJ databases">
        <title>Genome of R. gnavus strain RSHDN_120.</title>
        <authorList>
            <person name="Abdugheni R."/>
        </authorList>
    </citation>
    <scope>NUCLEOTIDE SEQUENCE</scope>
    <source>
        <strain evidence="14">RSHDN_120</strain>
    </source>
</reference>
<keyword evidence="8" id="KW-1133">Transmembrane helix</keyword>
<evidence type="ECO:0000313" key="32">
    <source>
        <dbReference type="Proteomes" id="UP000285697"/>
    </source>
</evidence>
<dbReference type="Proteomes" id="UP000285697">
    <property type="component" value="Unassembled WGS sequence"/>
</dbReference>
<feature type="domain" description="Histidine kinase" evidence="9">
    <location>
        <begin position="475"/>
        <end position="575"/>
    </location>
</feature>
<dbReference type="Proteomes" id="UP000260808">
    <property type="component" value="Unassembled WGS sequence"/>
</dbReference>
<dbReference type="EC" id="2.7.13.3" evidence="3"/>
<evidence type="ECO:0000313" key="23">
    <source>
        <dbReference type="EMBL" id="RHG88800.1"/>
    </source>
</evidence>
<dbReference type="Proteomes" id="UP001149331">
    <property type="component" value="Unassembled WGS sequence"/>
</dbReference>
<evidence type="ECO:0000313" key="31">
    <source>
        <dbReference type="Proteomes" id="UP000285610"/>
    </source>
</evidence>
<evidence type="ECO:0000313" key="12">
    <source>
        <dbReference type="EMBL" id="MCZ0668365.1"/>
    </source>
</evidence>
<protein>
    <recommendedName>
        <fullName evidence="3">histidine kinase</fullName>
        <ecNumber evidence="3">2.7.13.3</ecNumber>
    </recommendedName>
</protein>
<dbReference type="EMBL" id="JAJBOM010000003">
    <property type="protein sequence ID" value="MCB5618249.1"/>
    <property type="molecule type" value="Genomic_DNA"/>
</dbReference>
<dbReference type="PROSITE" id="PS50885">
    <property type="entry name" value="HAMP"/>
    <property type="match status" value="1"/>
</dbReference>
<dbReference type="InterPro" id="IPR003660">
    <property type="entry name" value="HAMP_dom"/>
</dbReference>
<dbReference type="EMBL" id="QRLN01000023">
    <property type="protein sequence ID" value="RHJ09259.1"/>
    <property type="molecule type" value="Genomic_DNA"/>
</dbReference>
<dbReference type="Proteomes" id="UP000284472">
    <property type="component" value="Unassembled WGS sequence"/>
</dbReference>
<dbReference type="Proteomes" id="UP000286137">
    <property type="component" value="Unassembled WGS sequence"/>
</dbReference>
<dbReference type="Proteomes" id="UP001296580">
    <property type="component" value="Unassembled WGS sequence"/>
</dbReference>
<dbReference type="SMART" id="SM00387">
    <property type="entry name" value="HATPase_c"/>
    <property type="match status" value="1"/>
</dbReference>
<dbReference type="EMBL" id="QRTJ01000024">
    <property type="protein sequence ID" value="RGQ65608.1"/>
    <property type="molecule type" value="Genomic_DNA"/>
</dbReference>
<evidence type="ECO:0000313" key="13">
    <source>
        <dbReference type="EMBL" id="MDB8737404.1"/>
    </source>
</evidence>
<reference evidence="11" key="4">
    <citation type="submission" date="2021-10" db="EMBL/GenBank/DDBJ databases">
        <title>Collection of gut derived symbiotic bacterial strains cultured from healthy donors.</title>
        <authorList>
            <person name="Lin H."/>
            <person name="Littmann E."/>
            <person name="Claire K."/>
            <person name="Pamer E."/>
        </authorList>
    </citation>
    <scope>NUCLEOTIDE SEQUENCE</scope>
    <source>
        <strain evidence="11">MSK.23.18</strain>
    </source>
</reference>
<gene>
    <name evidence="24" type="ORF">DW142_13485</name>
    <name evidence="23" type="ORF">DW243_00195</name>
    <name evidence="22" type="ORF">DW270_05970</name>
    <name evidence="21" type="ORF">DW812_08510</name>
    <name evidence="20" type="ORF">DWX36_14010</name>
    <name evidence="19" type="ORF">DWY88_11570</name>
    <name evidence="25" type="ORF">DWZ50_15285</name>
    <name evidence="18" type="ORF">DXC31_13125</name>
    <name evidence="15" type="ORF">G4958_03140</name>
    <name evidence="17" type="ORF">G4981_13265</name>
    <name evidence="16" type="ORF">G4993_11560</name>
    <name evidence="11" type="ORF">LIQ08_03605</name>
    <name evidence="14" type="ORF">O4N78_02435</name>
    <name evidence="12" type="ORF">OZZ17_12565</name>
    <name evidence="13" type="ORF">PNU63_01115</name>
</gene>
<reference evidence="15" key="3">
    <citation type="submission" date="2020-02" db="EMBL/GenBank/DDBJ databases">
        <authorList>
            <person name="Littmann E."/>
            <person name="Sorbara M."/>
        </authorList>
    </citation>
    <scope>NUCLEOTIDE SEQUENCE</scope>
    <source>
        <strain evidence="17">MSK.11.9</strain>
        <strain evidence="16">MSK.15.32</strain>
        <strain evidence="15">MSK.22.53</strain>
    </source>
</reference>
<dbReference type="GO" id="GO:0016020">
    <property type="term" value="C:membrane"/>
    <property type="evidence" value="ECO:0007669"/>
    <property type="project" value="UniProtKB-SubCell"/>
</dbReference>
<feature type="domain" description="HAMP" evidence="10">
    <location>
        <begin position="308"/>
        <end position="360"/>
    </location>
</feature>
<comment type="caution">
    <text evidence="21">The sequence shown here is derived from an EMBL/GenBank/DDBJ whole genome shotgun (WGS) entry which is preliminary data.</text>
</comment>
<evidence type="ECO:0000256" key="3">
    <source>
        <dbReference type="ARBA" id="ARBA00012438"/>
    </source>
</evidence>
<keyword evidence="6 21" id="KW-0418">Kinase</keyword>
<proteinExistence type="predicted"/>
<comment type="catalytic activity">
    <reaction evidence="1">
        <text>ATP + protein L-histidine = ADP + protein N-phospho-L-histidine.</text>
        <dbReference type="EC" id="2.7.13.3"/>
    </reaction>
</comment>
<name>A0A2N5P082_MEDGN</name>
<dbReference type="EMBL" id="QSSX01000037">
    <property type="protein sequence ID" value="RGM20692.1"/>
    <property type="molecule type" value="Genomic_DNA"/>
</dbReference>
<reference evidence="15" key="2">
    <citation type="journal article" date="2020" name="Cell Host Microbe">
        <title>Functional and Genomic Variation between Human-Derived Isolates of Lachnospiraceae Reveals Inter- and Intra-Species Diversity.</title>
        <authorList>
            <person name="Sorbara M.T."/>
            <person name="Littmann E.R."/>
            <person name="Fontana E."/>
            <person name="Moody T.U."/>
            <person name="Kohout C.E."/>
            <person name="Gjonbalaj M."/>
            <person name="Eaton V."/>
            <person name="Seok R."/>
            <person name="Leiner I.M."/>
            <person name="Pamer E.G."/>
        </authorList>
    </citation>
    <scope>NUCLEOTIDE SEQUENCE</scope>
    <source>
        <strain evidence="17">MSK.11.9</strain>
        <strain evidence="16">MSK.15.32</strain>
        <strain evidence="15">MSK.22.53</strain>
    </source>
</reference>
<evidence type="ECO:0000313" key="22">
    <source>
        <dbReference type="EMBL" id="RHG20490.1"/>
    </source>
</evidence>
<dbReference type="Pfam" id="PF06580">
    <property type="entry name" value="His_kinase"/>
    <property type="match status" value="1"/>
</dbReference>
<dbReference type="EMBL" id="JAQMLR010000001">
    <property type="protein sequence ID" value="MDB8737404.1"/>
    <property type="molecule type" value="Genomic_DNA"/>
</dbReference>
<dbReference type="GO" id="GO:0000155">
    <property type="term" value="F:phosphorelay sensor kinase activity"/>
    <property type="evidence" value="ECO:0007669"/>
    <property type="project" value="InterPro"/>
</dbReference>
<evidence type="ECO:0000313" key="30">
    <source>
        <dbReference type="Proteomes" id="UP000284472"/>
    </source>
</evidence>
<dbReference type="EMBL" id="QRQE01000046">
    <property type="protein sequence ID" value="RHM71575.1"/>
    <property type="molecule type" value="Genomic_DNA"/>
</dbReference>
<dbReference type="AlphaFoldDB" id="A0A2N5P082"/>
<dbReference type="Pfam" id="PF02518">
    <property type="entry name" value="HATPase_c"/>
    <property type="match status" value="1"/>
</dbReference>
<reference evidence="12" key="5">
    <citation type="submission" date="2022-11" db="EMBL/GenBank/DDBJ databases">
        <title>Temperate bacteriophages infecting mucin-degrading bacterium Ruminococcus gnavus from the human gut.</title>
        <authorList>
            <person name="Buttimer C."/>
        </authorList>
    </citation>
    <scope>NUCLEOTIDE SEQUENCE</scope>
    <source>
        <strain evidence="12">CCUG 49994</strain>
    </source>
</reference>
<keyword evidence="8" id="KW-0812">Transmembrane</keyword>
<dbReference type="SMART" id="SM00304">
    <property type="entry name" value="HAMP"/>
    <property type="match status" value="1"/>
</dbReference>
<sequence>MKKGKKKPSFRTKLIFLTLSACIISTLILGIAQMVLSVFHFSRQARSDLEFYLENTSGQFDTRIKNMENMVISLRHNNVLKHFIAGEAYNEQEAREQFANSTDLFSEMNMVDSASPFIDCIYLFNENGEWVSSRFYPETVENMELQNQIYKEINSSFLKSSNEYWYMTHDERAYVCMRVYNEEMEESGCCIISLGKSAVDTLFSKTKEYPESSWLITGEKGQILFANEKGKEQAKQMLEIQDLGSSEEKIGNQMTLFYGGKTGFGIELRMALPKNLIYASIRSTVQPFAVIFLIVIGITAIVVFAVSMRMTRPLKFIGEDIRKFGNGRLDAQMREFDTREFDEISTRFNEMTGQIKNLITEVYEKQLLATQAQVKYLQSQINPHFMFNILSMLSMKAGLQGNKELQKLLSAFSRLIQGKIFRNGEIEIPLFQEMELIEFYLLLQGERFAGKITYDILCSEEVKNARIPRLSVEPLVENAVSHGLEPKPGSGHIRVEAKEENGKLRIQIKDDGVGFDVEEQKKNKGQAVEDEKHTHIGLTNTQQMLHTIYGEEASMKIESTPGAGTCVTMCLPLEKGGRKSCGE</sequence>
<dbReference type="GeneID" id="57432825"/>
<evidence type="ECO:0000313" key="15">
    <source>
        <dbReference type="EMBL" id="NSI18370.1"/>
    </source>
</evidence>
<dbReference type="PANTHER" id="PTHR34220">
    <property type="entry name" value="SENSOR HISTIDINE KINASE YPDA"/>
    <property type="match status" value="1"/>
</dbReference>
<evidence type="ECO:0000313" key="27">
    <source>
        <dbReference type="Proteomes" id="UP000283834"/>
    </source>
</evidence>
<accession>A0A2N5P082</accession>
<evidence type="ECO:0000259" key="10">
    <source>
        <dbReference type="PROSITE" id="PS50885"/>
    </source>
</evidence>
<comment type="subcellular location">
    <subcellularLocation>
        <location evidence="2">Membrane</location>
    </subcellularLocation>
</comment>
<evidence type="ECO:0000313" key="18">
    <source>
        <dbReference type="EMBL" id="RGM20692.1"/>
    </source>
</evidence>
<evidence type="ECO:0000313" key="25">
    <source>
        <dbReference type="EMBL" id="RHM71575.1"/>
    </source>
</evidence>
<dbReference type="InterPro" id="IPR050640">
    <property type="entry name" value="Bact_2-comp_sensor_kinase"/>
</dbReference>
<dbReference type="Gene3D" id="3.30.565.10">
    <property type="entry name" value="Histidine kinase-like ATPase, C-terminal domain"/>
    <property type="match status" value="1"/>
</dbReference>
<dbReference type="InterPro" id="IPR005467">
    <property type="entry name" value="His_kinase_dom"/>
</dbReference>
<dbReference type="Proteomes" id="UP001296643">
    <property type="component" value="Unassembled WGS sequence"/>
</dbReference>
<dbReference type="RefSeq" id="WP_004844762.1">
    <property type="nucleotide sequence ID" value="NZ_AP031446.1"/>
</dbReference>
<dbReference type="EMBL" id="QRWQ01000017">
    <property type="protein sequence ID" value="RGT36539.1"/>
    <property type="molecule type" value="Genomic_DNA"/>
</dbReference>